<sequence length="145" mass="16691">MERQLTEAREALRRLRVRLQGRNGHARRHAAIEDREWETADQMDELLWCAEGMHRSASRGVPLGPLVGSSVDVTVGRDFRQVAFVRQIAFLCHHRPKALYMSSSLRMGRLWEQHQKICALGGRMKSCLIKTHQLQSHSTSNITMF</sequence>
<evidence type="ECO:0000313" key="1">
    <source>
        <dbReference type="EMBL" id="RWR73306.1"/>
    </source>
</evidence>
<comment type="caution">
    <text evidence="1">The sequence shown here is derived from an EMBL/GenBank/DDBJ whole genome shotgun (WGS) entry which is preliminary data.</text>
</comment>
<organism evidence="1 2">
    <name type="scientific">Cinnamomum micranthum f. kanehirae</name>
    <dbReference type="NCBI Taxonomy" id="337451"/>
    <lineage>
        <taxon>Eukaryota</taxon>
        <taxon>Viridiplantae</taxon>
        <taxon>Streptophyta</taxon>
        <taxon>Embryophyta</taxon>
        <taxon>Tracheophyta</taxon>
        <taxon>Spermatophyta</taxon>
        <taxon>Magnoliopsida</taxon>
        <taxon>Magnoliidae</taxon>
        <taxon>Laurales</taxon>
        <taxon>Lauraceae</taxon>
        <taxon>Cinnamomum</taxon>
    </lineage>
</organism>
<dbReference type="Proteomes" id="UP000283530">
    <property type="component" value="Unassembled WGS sequence"/>
</dbReference>
<dbReference type="EMBL" id="QPKB01000001">
    <property type="protein sequence ID" value="RWR73306.1"/>
    <property type="molecule type" value="Genomic_DNA"/>
</dbReference>
<keyword evidence="2" id="KW-1185">Reference proteome</keyword>
<evidence type="ECO:0000313" key="2">
    <source>
        <dbReference type="Proteomes" id="UP000283530"/>
    </source>
</evidence>
<proteinExistence type="predicted"/>
<protein>
    <submittedName>
        <fullName evidence="1">Uncharacterized protein</fullName>
    </submittedName>
</protein>
<dbReference type="AlphaFoldDB" id="A0A3S3MR39"/>
<dbReference type="OrthoDB" id="10636149at2759"/>
<accession>A0A3S3MR39</accession>
<reference evidence="1 2" key="1">
    <citation type="journal article" date="2019" name="Nat. Plants">
        <title>Stout camphor tree genome fills gaps in understanding of flowering plant genome evolution.</title>
        <authorList>
            <person name="Chaw S.M."/>
            <person name="Liu Y.C."/>
            <person name="Wu Y.W."/>
            <person name="Wang H.Y."/>
            <person name="Lin C.I."/>
            <person name="Wu C.S."/>
            <person name="Ke H.M."/>
            <person name="Chang L.Y."/>
            <person name="Hsu C.Y."/>
            <person name="Yang H.T."/>
            <person name="Sudianto E."/>
            <person name="Hsu M.H."/>
            <person name="Wu K.P."/>
            <person name="Wang L.N."/>
            <person name="Leebens-Mack J.H."/>
            <person name="Tsai I.J."/>
        </authorList>
    </citation>
    <scope>NUCLEOTIDE SEQUENCE [LARGE SCALE GENOMIC DNA]</scope>
    <source>
        <strain evidence="2">cv. Chaw 1501</strain>
        <tissue evidence="1">Young leaves</tissue>
    </source>
</reference>
<name>A0A3S3MR39_9MAGN</name>
<gene>
    <name evidence="1" type="ORF">CKAN_00157400</name>
</gene>